<reference evidence="1 2" key="1">
    <citation type="journal article" date="2012" name="Genome Biol.">
        <title>Genome and low-iron response of an oceanic diatom adapted to chronic iron limitation.</title>
        <authorList>
            <person name="Lommer M."/>
            <person name="Specht M."/>
            <person name="Roy A.S."/>
            <person name="Kraemer L."/>
            <person name="Andreson R."/>
            <person name="Gutowska M.A."/>
            <person name="Wolf J."/>
            <person name="Bergner S.V."/>
            <person name="Schilhabel M.B."/>
            <person name="Klostermeier U.C."/>
            <person name="Beiko R.G."/>
            <person name="Rosenstiel P."/>
            <person name="Hippler M."/>
            <person name="Laroche J."/>
        </authorList>
    </citation>
    <scope>NUCLEOTIDE SEQUENCE [LARGE SCALE GENOMIC DNA]</scope>
    <source>
        <strain evidence="1 2">CCMP1005</strain>
    </source>
</reference>
<dbReference type="AlphaFoldDB" id="K0SE93"/>
<dbReference type="EMBL" id="AGNL01017232">
    <property type="protein sequence ID" value="EJK64458.1"/>
    <property type="molecule type" value="Genomic_DNA"/>
</dbReference>
<protein>
    <submittedName>
        <fullName evidence="1">Uncharacterized protein</fullName>
    </submittedName>
</protein>
<keyword evidence="2" id="KW-1185">Reference proteome</keyword>
<proteinExistence type="predicted"/>
<comment type="caution">
    <text evidence="1">The sequence shown here is derived from an EMBL/GenBank/DDBJ whole genome shotgun (WGS) entry which is preliminary data.</text>
</comment>
<accession>K0SE93</accession>
<evidence type="ECO:0000313" key="2">
    <source>
        <dbReference type="Proteomes" id="UP000266841"/>
    </source>
</evidence>
<dbReference type="Proteomes" id="UP000266841">
    <property type="component" value="Unassembled WGS sequence"/>
</dbReference>
<sequence>AAVAARAACRNTAELPNRHVCVSLETVAGGAWTTRDVFATGLIPSADLNHLTIAIQKTYVGQLTRQEALSVLKPGDWIEYYHCTDDGLTTEQIIQINDPSKSPNSVVVVNDMYTIGRTSEVRLVQRLLPNDSLEQVSGVRRPVSKFILKCGGDIGGLGGLVIANAKLVKERNKRRRDNTMKKMGQDGTDIFSDMLL</sequence>
<organism evidence="1 2">
    <name type="scientific">Thalassiosira oceanica</name>
    <name type="common">Marine diatom</name>
    <dbReference type="NCBI Taxonomy" id="159749"/>
    <lineage>
        <taxon>Eukaryota</taxon>
        <taxon>Sar</taxon>
        <taxon>Stramenopiles</taxon>
        <taxon>Ochrophyta</taxon>
        <taxon>Bacillariophyta</taxon>
        <taxon>Coscinodiscophyceae</taxon>
        <taxon>Thalassiosirophycidae</taxon>
        <taxon>Thalassiosirales</taxon>
        <taxon>Thalassiosiraceae</taxon>
        <taxon>Thalassiosira</taxon>
    </lineage>
</organism>
<evidence type="ECO:0000313" key="1">
    <source>
        <dbReference type="EMBL" id="EJK64458.1"/>
    </source>
</evidence>
<name>K0SE93_THAOC</name>
<feature type="non-terminal residue" evidence="1">
    <location>
        <position position="1"/>
    </location>
</feature>
<gene>
    <name evidence="1" type="ORF">THAOC_14801</name>
</gene>